<feature type="transmembrane region" description="Helical" evidence="5">
    <location>
        <begin position="261"/>
        <end position="282"/>
    </location>
</feature>
<reference evidence="8" key="2">
    <citation type="submission" date="2019-06" db="EMBL/GenBank/DDBJ databases">
        <title>Genomics analysis of Aphanomyces spp. identifies a new class of oomycete effector associated with host adaptation.</title>
        <authorList>
            <person name="Gaulin E."/>
        </authorList>
    </citation>
    <scope>NUCLEOTIDE SEQUENCE</scope>
    <source>
        <strain evidence="8">CBS 578.67</strain>
    </source>
</reference>
<dbReference type="Pfam" id="PF20520">
    <property type="entry name" value="Ac45-VOA1_TM"/>
    <property type="match status" value="1"/>
</dbReference>
<evidence type="ECO:0000313" key="9">
    <source>
        <dbReference type="EMBL" id="VFT92810.1"/>
    </source>
</evidence>
<comment type="subcellular location">
    <subcellularLocation>
        <location evidence="1">Membrane</location>
        <topology evidence="1">Single-pass membrane protein</topology>
    </subcellularLocation>
</comment>
<keyword evidence="10" id="KW-1185">Reference proteome</keyword>
<name>A0A485L4J8_9STRA</name>
<protein>
    <submittedName>
        <fullName evidence="9">Aste57867_16025 protein</fullName>
    </submittedName>
</protein>
<keyword evidence="4 5" id="KW-0472">Membrane</keyword>
<feature type="domain" description="V-type proton ATPase subunit S1/VOA1 transmembrane" evidence="7">
    <location>
        <begin position="257"/>
        <end position="288"/>
    </location>
</feature>
<feature type="chain" id="PRO_5036116327" evidence="6">
    <location>
        <begin position="18"/>
        <end position="302"/>
    </location>
</feature>
<keyword evidence="2 5" id="KW-0812">Transmembrane</keyword>
<evidence type="ECO:0000256" key="5">
    <source>
        <dbReference type="SAM" id="Phobius"/>
    </source>
</evidence>
<dbReference type="EMBL" id="CAADRA010005805">
    <property type="protein sequence ID" value="VFT92810.1"/>
    <property type="molecule type" value="Genomic_DNA"/>
</dbReference>
<sequence length="302" mass="33206">MRCGNVLAFAALTMVAAIESPSTYSPFLMWSSNKIFEHPANDFAAIEANTEYSPAQIASTLSFLQDNDNALEDALNARTPFEVFYPRVNAVVLFVKDTLRLDEMEHFQDTPVETILRNATSSVWYPHTTRSSALVVGLKPDLVTDVSNVKTFLQGHSSFGSSTQTDLVVVHVSDKLSWTEAAKEIRAAVAMFDHVTSNKVIYGLTGDKAAAVDDDFHFVHRALLQAVSIATPLICPPGSYLSTAQAEPFCFTHYVNMTPTILAGLLLSFFFIFSVYVGLYALDSIQTPLKYPSIAPPKGKEY</sequence>
<accession>A0A485L4J8</accession>
<dbReference type="AlphaFoldDB" id="A0A485L4J8"/>
<evidence type="ECO:0000256" key="6">
    <source>
        <dbReference type="SAM" id="SignalP"/>
    </source>
</evidence>
<evidence type="ECO:0000313" key="10">
    <source>
        <dbReference type="Proteomes" id="UP000332933"/>
    </source>
</evidence>
<evidence type="ECO:0000256" key="4">
    <source>
        <dbReference type="ARBA" id="ARBA00023136"/>
    </source>
</evidence>
<dbReference type="GO" id="GO:0016020">
    <property type="term" value="C:membrane"/>
    <property type="evidence" value="ECO:0007669"/>
    <property type="project" value="UniProtKB-SubCell"/>
</dbReference>
<dbReference type="InterPro" id="IPR046756">
    <property type="entry name" value="VAS1/VOA1_TM"/>
</dbReference>
<proteinExistence type="predicted"/>
<evidence type="ECO:0000259" key="7">
    <source>
        <dbReference type="Pfam" id="PF20520"/>
    </source>
</evidence>
<keyword evidence="3 5" id="KW-1133">Transmembrane helix</keyword>
<dbReference type="EMBL" id="VJMH01005784">
    <property type="protein sequence ID" value="KAF0692979.1"/>
    <property type="molecule type" value="Genomic_DNA"/>
</dbReference>
<evidence type="ECO:0000256" key="1">
    <source>
        <dbReference type="ARBA" id="ARBA00004167"/>
    </source>
</evidence>
<keyword evidence="6" id="KW-0732">Signal</keyword>
<evidence type="ECO:0000256" key="2">
    <source>
        <dbReference type="ARBA" id="ARBA00022692"/>
    </source>
</evidence>
<feature type="signal peptide" evidence="6">
    <location>
        <begin position="1"/>
        <end position="17"/>
    </location>
</feature>
<evidence type="ECO:0000313" key="8">
    <source>
        <dbReference type="EMBL" id="KAF0692979.1"/>
    </source>
</evidence>
<dbReference type="OrthoDB" id="64747at2759"/>
<reference evidence="9 10" key="1">
    <citation type="submission" date="2019-03" db="EMBL/GenBank/DDBJ databases">
        <authorList>
            <person name="Gaulin E."/>
            <person name="Dumas B."/>
        </authorList>
    </citation>
    <scope>NUCLEOTIDE SEQUENCE [LARGE SCALE GENOMIC DNA]</scope>
    <source>
        <strain evidence="9">CBS 568.67</strain>
    </source>
</reference>
<gene>
    <name evidence="9" type="primary">Aste57867_16025</name>
    <name evidence="8" type="ORF">As57867_015969</name>
    <name evidence="9" type="ORF">ASTE57867_16025</name>
</gene>
<evidence type="ECO:0000256" key="3">
    <source>
        <dbReference type="ARBA" id="ARBA00022989"/>
    </source>
</evidence>
<organism evidence="9 10">
    <name type="scientific">Aphanomyces stellatus</name>
    <dbReference type="NCBI Taxonomy" id="120398"/>
    <lineage>
        <taxon>Eukaryota</taxon>
        <taxon>Sar</taxon>
        <taxon>Stramenopiles</taxon>
        <taxon>Oomycota</taxon>
        <taxon>Saprolegniomycetes</taxon>
        <taxon>Saprolegniales</taxon>
        <taxon>Verrucalvaceae</taxon>
        <taxon>Aphanomyces</taxon>
    </lineage>
</organism>
<dbReference type="Proteomes" id="UP000332933">
    <property type="component" value="Unassembled WGS sequence"/>
</dbReference>